<dbReference type="PANTHER" id="PTHR10357:SF216">
    <property type="entry name" value="MALTOOLIGOSYL TREHALOSE SYNTHASE-RELATED"/>
    <property type="match status" value="1"/>
</dbReference>
<dbReference type="GO" id="GO:0030980">
    <property type="term" value="P:alpha-glucan catabolic process"/>
    <property type="evidence" value="ECO:0007669"/>
    <property type="project" value="TreeGrafter"/>
</dbReference>
<dbReference type="Gene3D" id="1.10.10.470">
    <property type="entry name" value="Maltooligosyl trehalose synthase, domain 4"/>
    <property type="match status" value="1"/>
</dbReference>
<dbReference type="InterPro" id="IPR006047">
    <property type="entry name" value="GH13_cat_dom"/>
</dbReference>
<dbReference type="CDD" id="cd11336">
    <property type="entry name" value="AmyAc_MTSase"/>
    <property type="match status" value="1"/>
</dbReference>
<dbReference type="Gene3D" id="3.20.20.80">
    <property type="entry name" value="Glycosidases"/>
    <property type="match status" value="1"/>
</dbReference>
<accession>A0A2Y8ZZU6</accession>
<evidence type="ECO:0000313" key="2">
    <source>
        <dbReference type="EMBL" id="SSA35447.1"/>
    </source>
</evidence>
<evidence type="ECO:0000259" key="1">
    <source>
        <dbReference type="SMART" id="SM00642"/>
    </source>
</evidence>
<dbReference type="SMART" id="SM00642">
    <property type="entry name" value="Aamy"/>
    <property type="match status" value="1"/>
</dbReference>
<dbReference type="InterPro" id="IPR017853">
    <property type="entry name" value="GH"/>
</dbReference>
<dbReference type="GO" id="GO:0005992">
    <property type="term" value="P:trehalose biosynthetic process"/>
    <property type="evidence" value="ECO:0007669"/>
    <property type="project" value="TreeGrafter"/>
</dbReference>
<dbReference type="PANTHER" id="PTHR10357">
    <property type="entry name" value="ALPHA-AMYLASE FAMILY MEMBER"/>
    <property type="match status" value="1"/>
</dbReference>
<evidence type="ECO:0000313" key="3">
    <source>
        <dbReference type="Proteomes" id="UP000250028"/>
    </source>
</evidence>
<dbReference type="NCBIfam" id="TIGR02401">
    <property type="entry name" value="trehalose_TreY"/>
    <property type="match status" value="1"/>
</dbReference>
<feature type="domain" description="Glycosyl hydrolase family 13 catalytic" evidence="1">
    <location>
        <begin position="5"/>
        <end position="685"/>
    </location>
</feature>
<dbReference type="Proteomes" id="UP000250028">
    <property type="component" value="Unassembled WGS sequence"/>
</dbReference>
<keyword evidence="3" id="KW-1185">Reference proteome</keyword>
<dbReference type="EMBL" id="UESZ01000001">
    <property type="protein sequence ID" value="SSA35447.1"/>
    <property type="molecule type" value="Genomic_DNA"/>
</dbReference>
<dbReference type="RefSeq" id="WP_109686719.1">
    <property type="nucleotide sequence ID" value="NZ_QGDN01000001.1"/>
</dbReference>
<dbReference type="Gene3D" id="3.30.1590.10">
    <property type="entry name" value="Maltooligosyl trehalose synthase, domain 2"/>
    <property type="match status" value="1"/>
</dbReference>
<dbReference type="SUPFAM" id="SSF51445">
    <property type="entry name" value="(Trans)glycosidases"/>
    <property type="match status" value="1"/>
</dbReference>
<proteinExistence type="predicted"/>
<organism evidence="2 3">
    <name type="scientific">Branchiibius hedensis</name>
    <dbReference type="NCBI Taxonomy" id="672460"/>
    <lineage>
        <taxon>Bacteria</taxon>
        <taxon>Bacillati</taxon>
        <taxon>Actinomycetota</taxon>
        <taxon>Actinomycetes</taxon>
        <taxon>Micrococcales</taxon>
        <taxon>Dermacoccaceae</taxon>
        <taxon>Branchiibius</taxon>
    </lineage>
</organism>
<dbReference type="AlphaFoldDB" id="A0A2Y8ZZU6"/>
<gene>
    <name evidence="2" type="ORF">SAMN04489750_2804</name>
</gene>
<sequence length="798" mass="86933">MRDTPTATYRLQLNEHFTFADAAEQVPYLRELGVSHLYLSPILTAMPGSMHGYDVVDHSAINPELGGRAGFETLVQAAHEYELGIIVDVVPNHMAFAAPENLNHQLWQVLRDGQDAATAEWFDIDWAAGDGKLGIPVLGDTLGNVLAAGELSIDTSGDEPVLRYYDHVWPLAAGTASDDVAATVAQQHYRLASWHEKDQVLNYRRFFEVDELIAVRVEIPEVFDATHALLLELHKAGLIDGFRIDHPDGLADPVGYLERLSDGTDKGTPIWVEKILEGSEQLPTNWPCAGTTGYDALGLIDTALIDEASADVIENEWVASGGEPDYDTAVAAAKRQVVTQSFGPEIERLTRRAAQALPDHDPDRLREAITELVVAGEVYRAYAKPETRLSEQARARLSKAFVTAAETRPDLGAELTALVPLTVFADDDQAATDFGIRLQQTWGPVMAKGIEDTTFYRWNPFVALNEVGGDPTRFATAGPERLTAWSVTRPDTWPRTMTTLSTHDTKRSEDVRARLVAVGGDPDAWSRISAAARKESQKAGVDPDVGHFVWQTILGVGPIDDDRLTGYLTKALREAKLHSTWTHPDEDYETKVIALAQKFRDSGSTHDAIENAITENADAIRACVLGARTLELTIPGIPDTYQGCEALDLSLVDPDNRRPVDYGANARALISDTTWGADLSADKTHLVGRVLELRRRLPGVFNGGYQPIKTGNDHLIAFTRGNASRLRLPGSGSRDAVLVLVTRAPARLARSGGWADTEVTLPDGPWRDVLTGAETAGGTTAVGEVLEKLPVAVLEKVS</sequence>
<dbReference type="Gene3D" id="1.10.150.200">
    <property type="entry name" value="Maltooligosyl trehalose synthase, domain 3"/>
    <property type="match status" value="1"/>
</dbReference>
<dbReference type="GO" id="GO:0047470">
    <property type="term" value="F:(1,4)-alpha-D-glucan 1-alpha-D-glucosylmutase activity"/>
    <property type="evidence" value="ECO:0007669"/>
    <property type="project" value="TreeGrafter"/>
</dbReference>
<reference evidence="3" key="1">
    <citation type="submission" date="2016-10" db="EMBL/GenBank/DDBJ databases">
        <authorList>
            <person name="Varghese N."/>
            <person name="Submissions S."/>
        </authorList>
    </citation>
    <scope>NUCLEOTIDE SEQUENCE [LARGE SCALE GENOMIC DNA]</scope>
    <source>
        <strain evidence="3">DSM 22951</strain>
    </source>
</reference>
<dbReference type="Pfam" id="PF00128">
    <property type="entry name" value="Alpha-amylase"/>
    <property type="match status" value="1"/>
</dbReference>
<protein>
    <submittedName>
        <fullName evidence="2">Maltooligosyl trehalose synthase</fullName>
    </submittedName>
</protein>
<name>A0A2Y8ZZU6_9MICO</name>
<dbReference type="InterPro" id="IPR013797">
    <property type="entry name" value="Maltooligo_trehalose_synth_4"/>
</dbReference>
<dbReference type="InterPro" id="IPR012767">
    <property type="entry name" value="Trehalose_TreY"/>
</dbReference>
<dbReference type="OrthoDB" id="9761577at2"/>